<reference evidence="1 2" key="1">
    <citation type="submission" date="2021-01" db="EMBL/GenBank/DDBJ databases">
        <title>Whole genome shotgun sequence of Planotetraspora kaengkrachanensis NBRC 104272.</title>
        <authorList>
            <person name="Komaki H."/>
            <person name="Tamura T."/>
        </authorList>
    </citation>
    <scope>NUCLEOTIDE SEQUENCE [LARGE SCALE GENOMIC DNA]</scope>
    <source>
        <strain evidence="1 2">NBRC 104272</strain>
    </source>
</reference>
<dbReference type="Proteomes" id="UP000630097">
    <property type="component" value="Unassembled WGS sequence"/>
</dbReference>
<name>A0A8J3PV53_9ACTN</name>
<protein>
    <submittedName>
        <fullName evidence="1">Uncharacterized protein</fullName>
    </submittedName>
</protein>
<evidence type="ECO:0000313" key="2">
    <source>
        <dbReference type="Proteomes" id="UP000630097"/>
    </source>
</evidence>
<comment type="caution">
    <text evidence="1">The sequence shown here is derived from an EMBL/GenBank/DDBJ whole genome shotgun (WGS) entry which is preliminary data.</text>
</comment>
<evidence type="ECO:0000313" key="1">
    <source>
        <dbReference type="EMBL" id="GIG81624.1"/>
    </source>
</evidence>
<dbReference type="AlphaFoldDB" id="A0A8J3PV53"/>
<organism evidence="1 2">
    <name type="scientific">Planotetraspora kaengkrachanensis</name>
    <dbReference type="NCBI Taxonomy" id="575193"/>
    <lineage>
        <taxon>Bacteria</taxon>
        <taxon>Bacillati</taxon>
        <taxon>Actinomycetota</taxon>
        <taxon>Actinomycetes</taxon>
        <taxon>Streptosporangiales</taxon>
        <taxon>Streptosporangiaceae</taxon>
        <taxon>Planotetraspora</taxon>
    </lineage>
</organism>
<dbReference type="EMBL" id="BONV01000024">
    <property type="protein sequence ID" value="GIG81624.1"/>
    <property type="molecule type" value="Genomic_DNA"/>
</dbReference>
<sequence>MAVACRNEQEDACRIAQLRRGRDGAEGVAADAKRGGHRSEQRLVEVDVGRRYGAGGGQERDQPPVRSAAVTAEIEGCGGVGSDHMSRR</sequence>
<proteinExistence type="predicted"/>
<accession>A0A8J3PV53</accession>
<keyword evidence="2" id="KW-1185">Reference proteome</keyword>
<gene>
    <name evidence="1" type="ORF">Pka01_47510</name>
</gene>